<comment type="caution">
    <text evidence="3">The sequence shown here is derived from an EMBL/GenBank/DDBJ whole genome shotgun (WGS) entry which is preliminary data.</text>
</comment>
<dbReference type="Proteomes" id="UP001362999">
    <property type="component" value="Unassembled WGS sequence"/>
</dbReference>
<protein>
    <recommendedName>
        <fullName evidence="2">Nephrocystin 3-like N-terminal domain-containing protein</fullName>
    </recommendedName>
</protein>
<sequence>MAKMFNFRRRDETNMAPLPKYLSDIKDGFELLLDRTEGFLDGTPFKIPLSAVNTALKLANAISDNKNDLQSLIENLARRLELVNMHLTQTESAEARDRMAIFLRTLKQELDAVVALSNRSMFRRLLKADADAKIVANAFRRIDDHLKDFQLDLTMAIDRKLERNNVEAAMQKLYDASSNEASYDWGDNYDRPSCHPKTRQEYLSQLAEWSQENPPCHPRIFWMRGPAGTGKSAIAQSFCEQLQDKSRIVASFFFKRGHPSRGDVMKVFPTLAYHLSCASLELQYAITNSIREDPAIFSRSLAIQLQKLIISPCQVVTLVFPLTIVIDGLDECKGEASQQSILRTLGNAYNDWKSHLAILIVSRPEAHLRSVFDEPCLRSAQTLEIHGSKHDVRIYLDDEFQRIRANHPCLRTAPLVWPDEELVEHFVCKSSGHFVYASTVVKFIDDQDWNPEERIQLISRIEREPISSASASASPFAALDQLYTGILADVPNKQCLLLILAVIAASIRLAPVHMGQLLELEPTDIQMTLRRLHSLIHVPAIVDTPSLSCDRVTVHHASFLDFLNDSARSTQFHFNSTARHSLALHILKMFREPSEIGSWPEVTHVFWQLDFGFITTTYLSPHIIDSLCQVNLDLVLATTGFRQVANWLTFQNGSVDLTQQWEGCVKIEELQNILDDIIEHRIFEQDIDDLPKSLELLSPTLVQIIQTFILVGSSIWECRLWHFIRTRWVLDCSWEEMQSAITLICSFEDIDTRKLCRNFCSPSWIRELNPHQTLQRLAERCLEICCLPQKNNEGRNFM</sequence>
<reference evidence="3 4" key="1">
    <citation type="journal article" date="2024" name="J Genomics">
        <title>Draft genome sequencing and assembly of Favolaschia claudopus CIRM-BRFM 2984 isolated from oak limbs.</title>
        <authorList>
            <person name="Navarro D."/>
            <person name="Drula E."/>
            <person name="Chaduli D."/>
            <person name="Cazenave R."/>
            <person name="Ahrendt S."/>
            <person name="Wang J."/>
            <person name="Lipzen A."/>
            <person name="Daum C."/>
            <person name="Barry K."/>
            <person name="Grigoriev I.V."/>
            <person name="Favel A."/>
            <person name="Rosso M.N."/>
            <person name="Martin F."/>
        </authorList>
    </citation>
    <scope>NUCLEOTIDE SEQUENCE [LARGE SCALE GENOMIC DNA]</scope>
    <source>
        <strain evidence="3 4">CIRM-BRFM 2984</strain>
    </source>
</reference>
<dbReference type="CDD" id="cd21037">
    <property type="entry name" value="MLKL_NTD"/>
    <property type="match status" value="1"/>
</dbReference>
<dbReference type="SUPFAM" id="SSF52540">
    <property type="entry name" value="P-loop containing nucleoside triphosphate hydrolases"/>
    <property type="match status" value="1"/>
</dbReference>
<organism evidence="3 4">
    <name type="scientific">Favolaschia claudopus</name>
    <dbReference type="NCBI Taxonomy" id="2862362"/>
    <lineage>
        <taxon>Eukaryota</taxon>
        <taxon>Fungi</taxon>
        <taxon>Dikarya</taxon>
        <taxon>Basidiomycota</taxon>
        <taxon>Agaricomycotina</taxon>
        <taxon>Agaricomycetes</taxon>
        <taxon>Agaricomycetidae</taxon>
        <taxon>Agaricales</taxon>
        <taxon>Marasmiineae</taxon>
        <taxon>Mycenaceae</taxon>
        <taxon>Favolaschia</taxon>
    </lineage>
</organism>
<evidence type="ECO:0000313" key="3">
    <source>
        <dbReference type="EMBL" id="KAK7007392.1"/>
    </source>
</evidence>
<feature type="domain" description="Nephrocystin 3-like N-terminal" evidence="2">
    <location>
        <begin position="206"/>
        <end position="363"/>
    </location>
</feature>
<dbReference type="PANTHER" id="PTHR10039:SF16">
    <property type="entry name" value="GPI INOSITOL-DEACYLASE"/>
    <property type="match status" value="1"/>
</dbReference>
<dbReference type="Gene3D" id="3.40.50.300">
    <property type="entry name" value="P-loop containing nucleotide triphosphate hydrolases"/>
    <property type="match status" value="1"/>
</dbReference>
<keyword evidence="1" id="KW-0677">Repeat</keyword>
<evidence type="ECO:0000313" key="4">
    <source>
        <dbReference type="Proteomes" id="UP001362999"/>
    </source>
</evidence>
<dbReference type="AlphaFoldDB" id="A0AAW0AF36"/>
<name>A0AAW0AF36_9AGAR</name>
<dbReference type="Pfam" id="PF24883">
    <property type="entry name" value="NPHP3_N"/>
    <property type="match status" value="1"/>
</dbReference>
<gene>
    <name evidence="3" type="ORF">R3P38DRAFT_1669024</name>
</gene>
<dbReference type="InterPro" id="IPR056884">
    <property type="entry name" value="NPHP3-like_N"/>
</dbReference>
<dbReference type="PANTHER" id="PTHR10039">
    <property type="entry name" value="AMELOGENIN"/>
    <property type="match status" value="1"/>
</dbReference>
<dbReference type="InterPro" id="IPR027417">
    <property type="entry name" value="P-loop_NTPase"/>
</dbReference>
<dbReference type="Gene3D" id="1.20.930.20">
    <property type="entry name" value="Adaptor protein Cbl, N-terminal domain"/>
    <property type="match status" value="1"/>
</dbReference>
<dbReference type="InterPro" id="IPR059179">
    <property type="entry name" value="MLKL-like_MCAfunc"/>
</dbReference>
<evidence type="ECO:0000259" key="2">
    <source>
        <dbReference type="Pfam" id="PF24883"/>
    </source>
</evidence>
<accession>A0AAW0AF36</accession>
<proteinExistence type="predicted"/>
<evidence type="ECO:0000256" key="1">
    <source>
        <dbReference type="ARBA" id="ARBA00022737"/>
    </source>
</evidence>
<dbReference type="EMBL" id="JAWWNJ010000071">
    <property type="protein sequence ID" value="KAK7007392.1"/>
    <property type="molecule type" value="Genomic_DNA"/>
</dbReference>
<dbReference type="GO" id="GO:0007166">
    <property type="term" value="P:cell surface receptor signaling pathway"/>
    <property type="evidence" value="ECO:0007669"/>
    <property type="project" value="InterPro"/>
</dbReference>
<keyword evidence="4" id="KW-1185">Reference proteome</keyword>
<dbReference type="InterPro" id="IPR036537">
    <property type="entry name" value="Adaptor_Cbl_N_dom_sf"/>
</dbReference>